<name>A0A3E4PT30_9FIRM</name>
<reference evidence="1 2" key="1">
    <citation type="submission" date="2018-08" db="EMBL/GenBank/DDBJ databases">
        <title>A genome reference for cultivated species of the human gut microbiota.</title>
        <authorList>
            <person name="Zou Y."/>
            <person name="Xue W."/>
            <person name="Luo G."/>
        </authorList>
    </citation>
    <scope>NUCLEOTIDE SEQUENCE [LARGE SCALE GENOMIC DNA]</scope>
    <source>
        <strain evidence="1 2">TF09-3</strain>
    </source>
</reference>
<accession>A0A3E4PT30</accession>
<dbReference type="Proteomes" id="UP000261324">
    <property type="component" value="Unassembled WGS sequence"/>
</dbReference>
<dbReference type="EMBL" id="QSRA01000010">
    <property type="protein sequence ID" value="RGK83159.1"/>
    <property type="molecule type" value="Genomic_DNA"/>
</dbReference>
<gene>
    <name evidence="1" type="ORF">DXC93_08900</name>
</gene>
<dbReference type="RefSeq" id="WP_117660047.1">
    <property type="nucleotide sequence ID" value="NZ_QSRA01000010.1"/>
</dbReference>
<sequence length="209" mass="24987">MFQKDIKQVVGSLVSELDFYFENKGFARRKNGFVYTRKINTTVQKIDMVFFSNPSYYHNVLAHIYPHMQILFPGVNDTAKIFASHLIPEKWLNKFTIRQPVQIYSNSKDFCLKDVNNYTYLKEEILTFFEEHTMPLLEELTCEKDYLALYEKKDKRIIWDDNQSLYIASAYVNNHKLKEANQVIEKRFGKPGMRKQYKEVFEFLEIQEC</sequence>
<protein>
    <recommendedName>
        <fullName evidence="3">DUF4304 domain-containing protein</fullName>
    </recommendedName>
</protein>
<evidence type="ECO:0008006" key="3">
    <source>
        <dbReference type="Google" id="ProtNLM"/>
    </source>
</evidence>
<evidence type="ECO:0000313" key="1">
    <source>
        <dbReference type="EMBL" id="RGK83159.1"/>
    </source>
</evidence>
<dbReference type="AlphaFoldDB" id="A0A3E4PT30"/>
<proteinExistence type="predicted"/>
<evidence type="ECO:0000313" key="2">
    <source>
        <dbReference type="Proteomes" id="UP000261324"/>
    </source>
</evidence>
<organism evidence="1 2">
    <name type="scientific">Dorea formicigenerans</name>
    <dbReference type="NCBI Taxonomy" id="39486"/>
    <lineage>
        <taxon>Bacteria</taxon>
        <taxon>Bacillati</taxon>
        <taxon>Bacillota</taxon>
        <taxon>Clostridia</taxon>
        <taxon>Lachnospirales</taxon>
        <taxon>Lachnospiraceae</taxon>
        <taxon>Dorea</taxon>
    </lineage>
</organism>
<comment type="caution">
    <text evidence="1">The sequence shown here is derived from an EMBL/GenBank/DDBJ whole genome shotgun (WGS) entry which is preliminary data.</text>
</comment>